<organism evidence="2 3">
    <name type="scientific">Glarea lozoyensis (strain ATCC 20868 / MF5171)</name>
    <dbReference type="NCBI Taxonomy" id="1116229"/>
    <lineage>
        <taxon>Eukaryota</taxon>
        <taxon>Fungi</taxon>
        <taxon>Dikarya</taxon>
        <taxon>Ascomycota</taxon>
        <taxon>Pezizomycotina</taxon>
        <taxon>Leotiomycetes</taxon>
        <taxon>Helotiales</taxon>
        <taxon>Helotiaceae</taxon>
        <taxon>Glarea</taxon>
    </lineage>
</organism>
<gene>
    <name evidence="2" type="ORF">GLAREA_10506</name>
</gene>
<dbReference type="HOGENOM" id="CLU_018400_0_0_1"/>
<dbReference type="Proteomes" id="UP000016922">
    <property type="component" value="Unassembled WGS sequence"/>
</dbReference>
<dbReference type="Pfam" id="PF14737">
    <property type="entry name" value="DUF4470"/>
    <property type="match status" value="1"/>
</dbReference>
<dbReference type="OrthoDB" id="5282002at2759"/>
<evidence type="ECO:0000313" key="3">
    <source>
        <dbReference type="Proteomes" id="UP000016922"/>
    </source>
</evidence>
<reference evidence="2 3" key="1">
    <citation type="journal article" date="2013" name="BMC Genomics">
        <title>Genomics-driven discovery of the pneumocandin biosynthetic gene cluster in the fungus Glarea lozoyensis.</title>
        <authorList>
            <person name="Chen L."/>
            <person name="Yue Q."/>
            <person name="Zhang X."/>
            <person name="Xiang M."/>
            <person name="Wang C."/>
            <person name="Li S."/>
            <person name="Che Y."/>
            <person name="Ortiz-Lopez F.J."/>
            <person name="Bills G.F."/>
            <person name="Liu X."/>
            <person name="An Z."/>
        </authorList>
    </citation>
    <scope>NUCLEOTIDE SEQUENCE [LARGE SCALE GENOMIC DNA]</scope>
    <source>
        <strain evidence="3">ATCC 20868 / MF5171</strain>
    </source>
</reference>
<dbReference type="eggNOG" id="ENOG502S2D3">
    <property type="taxonomic scope" value="Eukaryota"/>
</dbReference>
<dbReference type="OMA" id="AAPIMIH"/>
<dbReference type="GeneID" id="19469552"/>
<sequence>MNDRDIDIVARNAIMILIAFVVDDIDKAIDSIIHVWYSALIRESDFNILQQLIRPLIEDTCCKIRSKGPQALLSKTWTFGERSLRLVLEKSAWDKLLSFMDIPAGLTLQQADRVRTAVTLAESRKDYIDRHMLFQSPSHRVAMKRFRKDGLLLPFGALRDEFRFPNPTFFQTADSWQMKDNADPLNGWHAKEVREHPSGLATADIYGKLFYHIRAVLRDFVNRMSDLSVSFQLFQVDASDLPNRLKHGSFSRIEVSNIADGGYLGIHRTVALLGPLLQSPSINPHATLITLFMNVVDENISDQDQIADTTPLSPTTKRLLKYLPFHGMPSKNIYDPRIIKFNLARSIVANYDYIFDRFVKNAELSKFEPLIGFAMKEKNTIVEKWPFRLKLQPGQPGAQEEFDRLLSGGVSGKEIYLEWKRTRM</sequence>
<evidence type="ECO:0000259" key="1">
    <source>
        <dbReference type="Pfam" id="PF14737"/>
    </source>
</evidence>
<dbReference type="InterPro" id="IPR027974">
    <property type="entry name" value="DUF4470"/>
</dbReference>
<feature type="domain" description="DUF4470" evidence="1">
    <location>
        <begin position="1"/>
        <end position="41"/>
    </location>
</feature>
<evidence type="ECO:0000313" key="2">
    <source>
        <dbReference type="EMBL" id="EPE34811.1"/>
    </source>
</evidence>
<protein>
    <recommendedName>
        <fullName evidence="1">DUF4470 domain-containing protein</fullName>
    </recommendedName>
</protein>
<dbReference type="RefSeq" id="XP_008077798.1">
    <property type="nucleotide sequence ID" value="XM_008079607.1"/>
</dbReference>
<dbReference type="AlphaFoldDB" id="S3DS89"/>
<name>S3DS89_GLAL2</name>
<dbReference type="EMBL" id="KE145355">
    <property type="protein sequence ID" value="EPE34811.1"/>
    <property type="molecule type" value="Genomic_DNA"/>
</dbReference>
<dbReference type="KEGG" id="glz:GLAREA_10506"/>
<proteinExistence type="predicted"/>
<keyword evidence="3" id="KW-1185">Reference proteome</keyword>
<accession>S3DS89</accession>